<dbReference type="Pfam" id="PF00665">
    <property type="entry name" value="rve"/>
    <property type="match status" value="1"/>
</dbReference>
<dbReference type="InterPro" id="IPR001584">
    <property type="entry name" value="Integrase_cat-core"/>
</dbReference>
<dbReference type="Gene3D" id="3.30.420.10">
    <property type="entry name" value="Ribonuclease H-like superfamily/Ribonuclease H"/>
    <property type="match status" value="1"/>
</dbReference>
<reference evidence="4" key="1">
    <citation type="journal article" date="2019" name="Sci. Rep.">
        <title>Draft genome of Tanacetum cinerariifolium, the natural source of mosquito coil.</title>
        <authorList>
            <person name="Yamashiro T."/>
            <person name="Shiraishi A."/>
            <person name="Satake H."/>
            <person name="Nakayama K."/>
        </authorList>
    </citation>
    <scope>NUCLEOTIDE SEQUENCE</scope>
</reference>
<evidence type="ECO:0000256" key="1">
    <source>
        <dbReference type="SAM" id="Coils"/>
    </source>
</evidence>
<keyword evidence="1" id="KW-0175">Coiled coil</keyword>
<feature type="compositionally biased region" description="Basic and acidic residues" evidence="2">
    <location>
        <begin position="942"/>
        <end position="952"/>
    </location>
</feature>
<feature type="region of interest" description="Disordered" evidence="2">
    <location>
        <begin position="939"/>
        <end position="987"/>
    </location>
</feature>
<evidence type="ECO:0000256" key="2">
    <source>
        <dbReference type="SAM" id="MobiDB-lite"/>
    </source>
</evidence>
<dbReference type="InterPro" id="IPR057670">
    <property type="entry name" value="SH3_retrovirus"/>
</dbReference>
<dbReference type="InterPro" id="IPR036397">
    <property type="entry name" value="RNaseH_sf"/>
</dbReference>
<dbReference type="GO" id="GO:0003676">
    <property type="term" value="F:nucleic acid binding"/>
    <property type="evidence" value="ECO:0007669"/>
    <property type="project" value="InterPro"/>
</dbReference>
<proteinExistence type="predicted"/>
<protein>
    <submittedName>
        <fullName evidence="4">Retrovirus-related Pol polyprotein from transposon TNT 1-94</fullName>
    </submittedName>
</protein>
<feature type="domain" description="Integrase catalytic" evidence="3">
    <location>
        <begin position="1231"/>
        <end position="1397"/>
    </location>
</feature>
<dbReference type="EMBL" id="BKCJ010025541">
    <property type="protein sequence ID" value="GEV50690.1"/>
    <property type="molecule type" value="Genomic_DNA"/>
</dbReference>
<dbReference type="InterPro" id="IPR012337">
    <property type="entry name" value="RNaseH-like_sf"/>
</dbReference>
<comment type="caution">
    <text evidence="4">The sequence shown here is derived from an EMBL/GenBank/DDBJ whole genome shotgun (WGS) entry which is preliminary data.</text>
</comment>
<dbReference type="GO" id="GO:0015074">
    <property type="term" value="P:DNA integration"/>
    <property type="evidence" value="ECO:0007669"/>
    <property type="project" value="InterPro"/>
</dbReference>
<dbReference type="Pfam" id="PF25597">
    <property type="entry name" value="SH3_retrovirus"/>
    <property type="match status" value="1"/>
</dbReference>
<name>A0A699GQU3_TANCI</name>
<sequence length="1564" mass="178637">MNSNGKQLKDHPNHQKRLSCYTCFTKLIIDYLLSLNKGIPHKSYFKLHNSQDDHPITKLLNTTDGDYKFRMEVFDAMISDAIKKKEWYNYYMAKKVDTKKTKIVDEPEEQHISPIKSGRGKGFMCYGDQAANKDALPRKTRSRTITEETVVDRYVEWGHKLKVPAVEDLVVQSLLDLRKGSKASRHDSLRQKKQLVVEEGSSAAQKKYYSSSDTDNDATLYSSSQTNQMGVQMKLMMLTNLIWNYQMIIHMEMMMLQGGVPRQECSSYTIYTIKENSLSYNNSPTNLTSSQSKEADANNKKEYEEFNFKKAVAHKFKEYDQKLEAFKNFNISKAFEKAIQEKVLIEIKKLLPTHIPNAIPNYVNPHLNTSVLERQQKVGGRDGTDYDVKSSRQMLKKIDEVLRHKEQLRRLEEYVGGRPMTVNPRNFVRGKLIQKLLLNQKCMGYLVHADYSISPTRYYKDDSCWSADLKSKTTEDIISNISFKEVLVVNHYVLVKKELFSCLRFATALLHMIPAATTAAASKLTTAPRRKTKEVVIRDPKESTTTTSTIIHIDAKSKDKGKEILVEEPKPLKKQAKEYPVVKRYQALKRKPQTEAQARKNIIVYLKNVASFKMDYFKGMSYDDIRLIFQAKFNSNVAFLQNTKEHFEKEESRALKMLNETPVEKAAKRKKLDEEVEELKRHLQIMSNEDDDVYTEATSLARKIITFTTTQLILLVERKYPLTRFTLDQMLNVVRLKVEEESEPVAPTTTEQRLARKNELKAHGTLLMALPDKHQLKFNSQKDAKTLMQAIKKWFGGNTETKKVQKTILKGQYENFTGSSSETLDQIHDRLQKLINQLEILGRNKTDLEEQSLDDLFNSLKIYIAEVKSSSSASTSTQNINFVSSSNTDNTTEPVGAAASVSAVSAKLPVSSLPNIDADDLEEMDLKWKMAMKGHFARKCRSPKDTRNDVAKPQRRNGFQAEEEPGNYALMDFSSSSSSSDNESDKSLPFSSLYDRFQYSDGYHVVPPPYTGTFMPPKPDFVFNNVPLLLNWVLDSEDESEIKPPQNVLSFVQTSEQVKSLRPFLQHVEPSILAATPKQASPKSISNGKRRNRKACFVCKSLDHLIKDRYAGKIRMENKMPNFRPCFPQHKCINDPEKGNPQHALQDKRVIDSRCSRHMTRNMSYLSDFKELNGRYVSFGGNPKDGKISGKVNGNLVRGLPIKVFENDNTCVACKKGKQHRASYKTKPVSSIHQPLYRLHMDLFGPTFVKSLNKKSYYLVVTYDYSRFTWVFFLATKDETSLILKTFLTGIENQLSLKVKVIRNDNGSEFKNNDLNQFYMMKRIKREFSVPRTPQQNGIAKRKNRTLIKAAKTMLADLLLPIPFWAEAVNTACYVQNRALVTKPQNKTPYELLHCRTPSISFMRPFGCLVTILNTLDSLGKFNGKVDEGILVGYSVSSKAFKVFNSRTRITQETLHVNFLENKPKVAGSSPVWLFNINSLTKTINYQPVTAGNQSNPSAGFQDHFDAEKAGEEIEQQYVLFPVWSSGSTNPQNTDGDAAFDKKEPEFDEKKHEFEVIVSPSSSA</sequence>
<dbReference type="PROSITE" id="PS50994">
    <property type="entry name" value="INTEGRASE"/>
    <property type="match status" value="1"/>
</dbReference>
<dbReference type="PANTHER" id="PTHR42648:SF32">
    <property type="entry name" value="RIBONUCLEASE H-LIKE DOMAIN, GAG-PRE-INTEGRASE DOMAIN PROTEIN-RELATED"/>
    <property type="match status" value="1"/>
</dbReference>
<gene>
    <name evidence="4" type="ORF">Tci_122667</name>
</gene>
<dbReference type="InterPro" id="IPR039537">
    <property type="entry name" value="Retrotran_Ty1/copia-like"/>
</dbReference>
<evidence type="ECO:0000313" key="4">
    <source>
        <dbReference type="EMBL" id="GEV50690.1"/>
    </source>
</evidence>
<dbReference type="SUPFAM" id="SSF53098">
    <property type="entry name" value="Ribonuclease H-like"/>
    <property type="match status" value="1"/>
</dbReference>
<dbReference type="Pfam" id="PF14223">
    <property type="entry name" value="Retrotran_gag_2"/>
    <property type="match status" value="1"/>
</dbReference>
<accession>A0A699GQU3</accession>
<dbReference type="PANTHER" id="PTHR42648">
    <property type="entry name" value="TRANSPOSASE, PUTATIVE-RELATED"/>
    <property type="match status" value="1"/>
</dbReference>
<feature type="coiled-coil region" evidence="1">
    <location>
        <begin position="824"/>
        <end position="851"/>
    </location>
</feature>
<organism evidence="4">
    <name type="scientific">Tanacetum cinerariifolium</name>
    <name type="common">Dalmatian daisy</name>
    <name type="synonym">Chrysanthemum cinerariifolium</name>
    <dbReference type="NCBI Taxonomy" id="118510"/>
    <lineage>
        <taxon>Eukaryota</taxon>
        <taxon>Viridiplantae</taxon>
        <taxon>Streptophyta</taxon>
        <taxon>Embryophyta</taxon>
        <taxon>Tracheophyta</taxon>
        <taxon>Spermatophyta</taxon>
        <taxon>Magnoliopsida</taxon>
        <taxon>eudicotyledons</taxon>
        <taxon>Gunneridae</taxon>
        <taxon>Pentapetalae</taxon>
        <taxon>asterids</taxon>
        <taxon>campanulids</taxon>
        <taxon>Asterales</taxon>
        <taxon>Asteraceae</taxon>
        <taxon>Asteroideae</taxon>
        <taxon>Anthemideae</taxon>
        <taxon>Anthemidinae</taxon>
        <taxon>Tanacetum</taxon>
    </lineage>
</organism>
<evidence type="ECO:0000259" key="3">
    <source>
        <dbReference type="PROSITE" id="PS50994"/>
    </source>
</evidence>